<feature type="domain" description="Methyltransferase" evidence="3">
    <location>
        <begin position="43"/>
        <end position="141"/>
    </location>
</feature>
<dbReference type="PANTHER" id="PTHR43861:SF1">
    <property type="entry name" value="TRANS-ACONITATE 2-METHYLTRANSFERASE"/>
    <property type="match status" value="1"/>
</dbReference>
<evidence type="ECO:0000313" key="4">
    <source>
        <dbReference type="EMBL" id="RSM78166.1"/>
    </source>
</evidence>
<dbReference type="CDD" id="cd02440">
    <property type="entry name" value="AdoMet_MTases"/>
    <property type="match status" value="1"/>
</dbReference>
<evidence type="ECO:0000313" key="5">
    <source>
        <dbReference type="Proteomes" id="UP000287547"/>
    </source>
</evidence>
<sequence>MSHTQYDKTADVYDDSLNVLTYPAYVEEPTYRAVIGDVRGRNVLDLGSGTGIWTRRIKQVGADRVEGVEVSAPMVDVSRDKEREDPLGITYHVADVTKGLIEGLAGCFDLVTGINVLHYSSSRSEIAGMCGTARSALRPGGRFVATCANWDMPDDPEYYAQYGLSCTVPPNREEGTKAIVETTMGGEHITLDFYLWRRETYADTLRAAGFRTIRWHDWQVSPDGIEKHGAEHWKRFLAIPSIHLVEAHV</sequence>
<protein>
    <submittedName>
        <fullName evidence="4">Class I SAM-dependent methyltransferase</fullName>
    </submittedName>
</protein>
<evidence type="ECO:0000256" key="2">
    <source>
        <dbReference type="ARBA" id="ARBA00022679"/>
    </source>
</evidence>
<proteinExistence type="predicted"/>
<keyword evidence="1 4" id="KW-0489">Methyltransferase</keyword>
<dbReference type="Gene3D" id="3.40.50.150">
    <property type="entry name" value="Vaccinia Virus protein VP39"/>
    <property type="match status" value="1"/>
</dbReference>
<dbReference type="GO" id="GO:0008168">
    <property type="term" value="F:methyltransferase activity"/>
    <property type="evidence" value="ECO:0007669"/>
    <property type="project" value="UniProtKB-KW"/>
</dbReference>
<dbReference type="PANTHER" id="PTHR43861">
    <property type="entry name" value="TRANS-ACONITATE 2-METHYLTRANSFERASE-RELATED"/>
    <property type="match status" value="1"/>
</dbReference>
<dbReference type="EMBL" id="QHKI01000037">
    <property type="protein sequence ID" value="RSM78166.1"/>
    <property type="molecule type" value="Genomic_DNA"/>
</dbReference>
<dbReference type="AlphaFoldDB" id="A0A428Z0Y0"/>
<evidence type="ECO:0000256" key="1">
    <source>
        <dbReference type="ARBA" id="ARBA00022603"/>
    </source>
</evidence>
<keyword evidence="2 4" id="KW-0808">Transferase</keyword>
<dbReference type="SUPFAM" id="SSF53335">
    <property type="entry name" value="S-adenosyl-L-methionine-dependent methyltransferases"/>
    <property type="match status" value="1"/>
</dbReference>
<dbReference type="Proteomes" id="UP000287547">
    <property type="component" value="Unassembled WGS sequence"/>
</dbReference>
<dbReference type="Pfam" id="PF13649">
    <property type="entry name" value="Methyltransf_25"/>
    <property type="match status" value="1"/>
</dbReference>
<comment type="caution">
    <text evidence="4">The sequence shown here is derived from an EMBL/GenBank/DDBJ whole genome shotgun (WGS) entry which is preliminary data.</text>
</comment>
<organism evidence="4 5">
    <name type="scientific">Kibdelosporangium aridum</name>
    <dbReference type="NCBI Taxonomy" id="2030"/>
    <lineage>
        <taxon>Bacteria</taxon>
        <taxon>Bacillati</taxon>
        <taxon>Actinomycetota</taxon>
        <taxon>Actinomycetes</taxon>
        <taxon>Pseudonocardiales</taxon>
        <taxon>Pseudonocardiaceae</taxon>
        <taxon>Kibdelosporangium</taxon>
    </lineage>
</organism>
<gene>
    <name evidence="4" type="ORF">DMH04_33960</name>
</gene>
<name>A0A428Z0Y0_KIBAR</name>
<dbReference type="GO" id="GO:0032259">
    <property type="term" value="P:methylation"/>
    <property type="evidence" value="ECO:0007669"/>
    <property type="project" value="UniProtKB-KW"/>
</dbReference>
<accession>A0A428Z0Y0</accession>
<dbReference type="InterPro" id="IPR041698">
    <property type="entry name" value="Methyltransf_25"/>
</dbReference>
<dbReference type="OrthoDB" id="3286690at2"/>
<dbReference type="RefSeq" id="WP_037268505.1">
    <property type="nucleotide sequence ID" value="NZ_QHKI01000037.1"/>
</dbReference>
<dbReference type="InterPro" id="IPR029063">
    <property type="entry name" value="SAM-dependent_MTases_sf"/>
</dbReference>
<evidence type="ECO:0000259" key="3">
    <source>
        <dbReference type="Pfam" id="PF13649"/>
    </source>
</evidence>
<reference evidence="4 5" key="1">
    <citation type="submission" date="2018-05" db="EMBL/GenBank/DDBJ databases">
        <title>Evolution of GPA BGCs.</title>
        <authorList>
            <person name="Waglechner N."/>
            <person name="Wright G.D."/>
        </authorList>
    </citation>
    <scope>NUCLEOTIDE SEQUENCE [LARGE SCALE GENOMIC DNA]</scope>
    <source>
        <strain evidence="4 5">A82846</strain>
    </source>
</reference>